<organism evidence="8 9">
    <name type="scientific">Fictibacillus marinisediminis</name>
    <dbReference type="NCBI Taxonomy" id="2878389"/>
    <lineage>
        <taxon>Bacteria</taxon>
        <taxon>Bacillati</taxon>
        <taxon>Bacillota</taxon>
        <taxon>Bacilli</taxon>
        <taxon>Bacillales</taxon>
        <taxon>Fictibacillaceae</taxon>
        <taxon>Fictibacillus</taxon>
    </lineage>
</organism>
<feature type="transmembrane region" description="Helical" evidence="7">
    <location>
        <begin position="72"/>
        <end position="99"/>
    </location>
</feature>
<dbReference type="PANTHER" id="PTHR30465">
    <property type="entry name" value="INNER MEMBRANE ABC TRANSPORTER"/>
    <property type="match status" value="1"/>
</dbReference>
<dbReference type="EMBL" id="JAIWJX010000002">
    <property type="protein sequence ID" value="MCK6258406.1"/>
    <property type="molecule type" value="Genomic_DNA"/>
</dbReference>
<keyword evidence="4 7" id="KW-0812">Transmembrane</keyword>
<comment type="subcellular location">
    <subcellularLocation>
        <location evidence="1">Cell membrane</location>
        <topology evidence="1">Multi-pass membrane protein</topology>
    </subcellularLocation>
</comment>
<evidence type="ECO:0000256" key="5">
    <source>
        <dbReference type="ARBA" id="ARBA00022989"/>
    </source>
</evidence>
<evidence type="ECO:0000256" key="4">
    <source>
        <dbReference type="ARBA" id="ARBA00022692"/>
    </source>
</evidence>
<feature type="transmembrane region" description="Helical" evidence="7">
    <location>
        <begin position="7"/>
        <end position="29"/>
    </location>
</feature>
<feature type="transmembrane region" description="Helical" evidence="7">
    <location>
        <begin position="154"/>
        <end position="176"/>
    </location>
</feature>
<evidence type="ECO:0008006" key="10">
    <source>
        <dbReference type="Google" id="ProtNLM"/>
    </source>
</evidence>
<evidence type="ECO:0000256" key="6">
    <source>
        <dbReference type="ARBA" id="ARBA00023136"/>
    </source>
</evidence>
<dbReference type="AlphaFoldDB" id="A0A9X1XE30"/>
<comment type="caution">
    <text evidence="8">The sequence shown here is derived from an EMBL/GenBank/DDBJ whole genome shotgun (WGS) entry which is preliminary data.</text>
</comment>
<evidence type="ECO:0000256" key="2">
    <source>
        <dbReference type="ARBA" id="ARBA00022448"/>
    </source>
</evidence>
<reference evidence="8" key="1">
    <citation type="submission" date="2021-09" db="EMBL/GenBank/DDBJ databases">
        <title>Genome analysis of Fictibacillus sp. KIGAM418 isolated from marine sediment.</title>
        <authorList>
            <person name="Seo M.-J."/>
            <person name="Cho E.-S."/>
            <person name="Hwang C.Y."/>
        </authorList>
    </citation>
    <scope>NUCLEOTIDE SEQUENCE</scope>
    <source>
        <strain evidence="8">KIGAM418</strain>
    </source>
</reference>
<keyword evidence="5 7" id="KW-1133">Transmembrane helix</keyword>
<dbReference type="InterPro" id="IPR035906">
    <property type="entry name" value="MetI-like_sf"/>
</dbReference>
<evidence type="ECO:0000256" key="1">
    <source>
        <dbReference type="ARBA" id="ARBA00004651"/>
    </source>
</evidence>
<dbReference type="PANTHER" id="PTHR30465:SF44">
    <property type="entry name" value="ABC-TYPE DIPEPTIDE_OLIGOPEPTIDE TRANSPORT SYSTEM, PERMEASE COMPONENT"/>
    <property type="match status" value="1"/>
</dbReference>
<feature type="transmembrane region" description="Helical" evidence="7">
    <location>
        <begin position="251"/>
        <end position="274"/>
    </location>
</feature>
<proteinExistence type="predicted"/>
<evidence type="ECO:0000256" key="7">
    <source>
        <dbReference type="SAM" id="Phobius"/>
    </source>
</evidence>
<gene>
    <name evidence="8" type="ORF">LCY76_17670</name>
</gene>
<feature type="transmembrane region" description="Helical" evidence="7">
    <location>
        <begin position="219"/>
        <end position="245"/>
    </location>
</feature>
<evidence type="ECO:0000313" key="9">
    <source>
        <dbReference type="Proteomes" id="UP001139011"/>
    </source>
</evidence>
<name>A0A9X1XE30_9BACL</name>
<feature type="transmembrane region" description="Helical" evidence="7">
    <location>
        <begin position="111"/>
        <end position="134"/>
    </location>
</feature>
<dbReference type="SUPFAM" id="SSF161098">
    <property type="entry name" value="MetI-like"/>
    <property type="match status" value="1"/>
</dbReference>
<evidence type="ECO:0000313" key="8">
    <source>
        <dbReference type="EMBL" id="MCK6258406.1"/>
    </source>
</evidence>
<dbReference type="RefSeq" id="WP_248253700.1">
    <property type="nucleotide sequence ID" value="NZ_JAIWJX010000002.1"/>
</dbReference>
<keyword evidence="6 7" id="KW-0472">Membrane</keyword>
<evidence type="ECO:0000256" key="3">
    <source>
        <dbReference type="ARBA" id="ARBA00022475"/>
    </source>
</evidence>
<protein>
    <recommendedName>
        <fullName evidence="10">ABC transmembrane type-1 domain-containing protein</fullName>
    </recommendedName>
</protein>
<keyword evidence="9" id="KW-1185">Reference proteome</keyword>
<dbReference type="GO" id="GO:0005886">
    <property type="term" value="C:plasma membrane"/>
    <property type="evidence" value="ECO:0007669"/>
    <property type="project" value="UniProtKB-SubCell"/>
</dbReference>
<accession>A0A9X1XE30</accession>
<sequence>MAIVRKMLIQFMLTVVSIILISGLPVLFLTKSLPLYWGKVKEVGTSLLHPGHLEYIRYKHSRPLFPDFVDPYFYSLIILLTSFILAFFLAQLLAWLTMILPEQIRAAIKNLLTFLESLPDLLVFALVQIFIVFFYKQTNILLSDVASVGEQRIYVIPIMCMTILPLIYFYKMMVLLSEEESRKPYFEFSRAKGLRKIYVLLFHVTRNTHETLFHFSKTVLWFMISNLLLVEWIFNINGITYYLYSDFRPEIMAVVLIFIAFPFFVFFAFLEFLLSIRIRQEVGA</sequence>
<keyword evidence="3" id="KW-1003">Cell membrane</keyword>
<dbReference type="Proteomes" id="UP001139011">
    <property type="component" value="Unassembled WGS sequence"/>
</dbReference>
<keyword evidence="2" id="KW-0813">Transport</keyword>